<dbReference type="GO" id="GO:0034040">
    <property type="term" value="F:ATPase-coupled lipid transmembrane transporter activity"/>
    <property type="evidence" value="ECO:0007669"/>
    <property type="project" value="TreeGrafter"/>
</dbReference>
<dbReference type="Proteomes" id="UP000452141">
    <property type="component" value="Unassembled WGS sequence"/>
</dbReference>
<comment type="subcellular location">
    <subcellularLocation>
        <location evidence="1">Cell membrane</location>
        <topology evidence="1">Multi-pass membrane protein</topology>
    </subcellularLocation>
</comment>
<dbReference type="InterPro" id="IPR027417">
    <property type="entry name" value="P-loop_NTPase"/>
</dbReference>
<sequence length="567" mass="62231">MIKSRLLKQLSKSSYYVLWQILLKWTGLIGQIFVIFAAARMLTSGQANSLIKLIAGIVIQVVSLVLYNQASFLASARVKEVLREKIYAKLLRLGNHNPVTPAELTQLTSDGIESVDSYFSRYLSQFAYARLAPITLFAILVKISAPASITLLCLVPLIPIVIMVVMVIAKKILNRYFAIYYHLGDTFLEKMQGMTTLKLYQADQKAEDDLARESEHFRQITMKVLTMQLLSTVIMDLVAYGGASAGILVALRELALGQISKEGTLIIIFLSASYFLPMRQLGAYFHIGMNGMKASDQIFAFLDLPEGKKGQEHLGQDLTLSAKNLTFAYQDSGSPAIQDLSLTLPHPGFYALAGRSGSGKSTLAQLLANRLPSSQVKLGGIPLPEIDPSDLTAAITSVSESFAGSIRDNLLAAKMASDDELIDVLSRVQLWNFLQKRAGLDTVLTTNAANLSGGQRQRLAIARALLKDSQIYIFDEATSNVDLETEADIMAIFQELAKAKTVILITHRLANAALCDRIFFLEKGQITESGTQDELIQKAGAYAQLYQQQAALESYAQLGGKNENEKD</sequence>
<dbReference type="Gene3D" id="1.20.1560.10">
    <property type="entry name" value="ABC transporter type 1, transmembrane domain"/>
    <property type="match status" value="1"/>
</dbReference>
<protein>
    <submittedName>
        <fullName evidence="10">ABC transporter ATP-binding protein/permease</fullName>
    </submittedName>
</protein>
<dbReference type="SUPFAM" id="SSF90123">
    <property type="entry name" value="ABC transporter transmembrane region"/>
    <property type="match status" value="1"/>
</dbReference>
<feature type="transmembrane region" description="Helical" evidence="7">
    <location>
        <begin position="127"/>
        <end position="143"/>
    </location>
</feature>
<dbReference type="PANTHER" id="PTHR24221">
    <property type="entry name" value="ATP-BINDING CASSETTE SUB-FAMILY B"/>
    <property type="match status" value="1"/>
</dbReference>
<evidence type="ECO:0000313" key="10">
    <source>
        <dbReference type="EMBL" id="MST80400.1"/>
    </source>
</evidence>
<comment type="caution">
    <text evidence="10">The sequence shown here is derived from an EMBL/GenBank/DDBJ whole genome shotgun (WGS) entry which is preliminary data.</text>
</comment>
<dbReference type="GO" id="GO:0005524">
    <property type="term" value="F:ATP binding"/>
    <property type="evidence" value="ECO:0007669"/>
    <property type="project" value="UniProtKB-KW"/>
</dbReference>
<evidence type="ECO:0000256" key="6">
    <source>
        <dbReference type="ARBA" id="ARBA00023136"/>
    </source>
</evidence>
<feature type="transmembrane region" description="Helical" evidence="7">
    <location>
        <begin position="21"/>
        <end position="43"/>
    </location>
</feature>
<dbReference type="InterPro" id="IPR011527">
    <property type="entry name" value="ABC1_TM_dom"/>
</dbReference>
<dbReference type="CDD" id="cd03228">
    <property type="entry name" value="ABCC_MRP_Like"/>
    <property type="match status" value="1"/>
</dbReference>
<dbReference type="InterPro" id="IPR003439">
    <property type="entry name" value="ABC_transporter-like_ATP-bd"/>
</dbReference>
<organism evidence="10 11">
    <name type="scientific">Lactobacillus equicursoris</name>
    <dbReference type="NCBI Taxonomy" id="420645"/>
    <lineage>
        <taxon>Bacteria</taxon>
        <taxon>Bacillati</taxon>
        <taxon>Bacillota</taxon>
        <taxon>Bacilli</taxon>
        <taxon>Lactobacillales</taxon>
        <taxon>Lactobacillaceae</taxon>
        <taxon>Lactobacillus</taxon>
    </lineage>
</organism>
<reference evidence="10 11" key="1">
    <citation type="submission" date="2019-08" db="EMBL/GenBank/DDBJ databases">
        <title>In-depth cultivation of the pig gut microbiome towards novel bacterial diversity and tailored functional studies.</title>
        <authorList>
            <person name="Wylensek D."/>
            <person name="Hitch T.C.A."/>
            <person name="Clavel T."/>
        </authorList>
    </citation>
    <scope>NUCLEOTIDE SEQUENCE [LARGE SCALE GENOMIC DNA]</scope>
    <source>
        <strain evidence="10 11">WCA-470BD-2E</strain>
    </source>
</reference>
<dbReference type="GO" id="GO:0005886">
    <property type="term" value="C:plasma membrane"/>
    <property type="evidence" value="ECO:0007669"/>
    <property type="project" value="UniProtKB-SubCell"/>
</dbReference>
<evidence type="ECO:0000256" key="3">
    <source>
        <dbReference type="ARBA" id="ARBA00022741"/>
    </source>
</evidence>
<feature type="transmembrane region" description="Helical" evidence="7">
    <location>
        <begin position="229"/>
        <end position="251"/>
    </location>
</feature>
<feature type="domain" description="ABC transmembrane type-1" evidence="9">
    <location>
        <begin position="28"/>
        <end position="290"/>
    </location>
</feature>
<dbReference type="InterPro" id="IPR036640">
    <property type="entry name" value="ABC1_TM_sf"/>
</dbReference>
<dbReference type="InterPro" id="IPR003593">
    <property type="entry name" value="AAA+_ATPase"/>
</dbReference>
<dbReference type="PROSITE" id="PS00211">
    <property type="entry name" value="ABC_TRANSPORTER_1"/>
    <property type="match status" value="1"/>
</dbReference>
<feature type="transmembrane region" description="Helical" evidence="7">
    <location>
        <begin position="49"/>
        <end position="67"/>
    </location>
</feature>
<dbReference type="Gene3D" id="3.40.50.300">
    <property type="entry name" value="P-loop containing nucleotide triphosphate hydrolases"/>
    <property type="match status" value="1"/>
</dbReference>
<evidence type="ECO:0000259" key="8">
    <source>
        <dbReference type="PROSITE" id="PS50893"/>
    </source>
</evidence>
<dbReference type="InterPro" id="IPR039421">
    <property type="entry name" value="Type_1_exporter"/>
</dbReference>
<keyword evidence="4 10" id="KW-0067">ATP-binding</keyword>
<feature type="transmembrane region" description="Helical" evidence="7">
    <location>
        <begin position="149"/>
        <end position="169"/>
    </location>
</feature>
<evidence type="ECO:0000256" key="2">
    <source>
        <dbReference type="ARBA" id="ARBA00022692"/>
    </source>
</evidence>
<keyword evidence="2 7" id="KW-0812">Transmembrane</keyword>
<accession>A0A844FP77</accession>
<dbReference type="GO" id="GO:0140359">
    <property type="term" value="F:ABC-type transporter activity"/>
    <property type="evidence" value="ECO:0007669"/>
    <property type="project" value="InterPro"/>
</dbReference>
<evidence type="ECO:0000313" key="11">
    <source>
        <dbReference type="Proteomes" id="UP000452141"/>
    </source>
</evidence>
<evidence type="ECO:0000256" key="7">
    <source>
        <dbReference type="SAM" id="Phobius"/>
    </source>
</evidence>
<dbReference type="GO" id="GO:0016887">
    <property type="term" value="F:ATP hydrolysis activity"/>
    <property type="evidence" value="ECO:0007669"/>
    <property type="project" value="InterPro"/>
</dbReference>
<dbReference type="PROSITE" id="PS50929">
    <property type="entry name" value="ABC_TM1F"/>
    <property type="match status" value="1"/>
</dbReference>
<proteinExistence type="predicted"/>
<evidence type="ECO:0000256" key="1">
    <source>
        <dbReference type="ARBA" id="ARBA00004651"/>
    </source>
</evidence>
<dbReference type="Pfam" id="PF00664">
    <property type="entry name" value="ABC_membrane"/>
    <property type="match status" value="1"/>
</dbReference>
<dbReference type="RefSeq" id="WP_154487223.1">
    <property type="nucleotide sequence ID" value="NZ_VUMW01000027.1"/>
</dbReference>
<feature type="transmembrane region" description="Helical" evidence="7">
    <location>
        <begin position="263"/>
        <end position="285"/>
    </location>
</feature>
<keyword evidence="6 7" id="KW-0472">Membrane</keyword>
<keyword evidence="3" id="KW-0547">Nucleotide-binding</keyword>
<dbReference type="EMBL" id="VUMW01000027">
    <property type="protein sequence ID" value="MST80400.1"/>
    <property type="molecule type" value="Genomic_DNA"/>
</dbReference>
<keyword evidence="5 7" id="KW-1133">Transmembrane helix</keyword>
<dbReference type="Pfam" id="PF00005">
    <property type="entry name" value="ABC_tran"/>
    <property type="match status" value="1"/>
</dbReference>
<dbReference type="SMART" id="SM00382">
    <property type="entry name" value="AAA"/>
    <property type="match status" value="1"/>
</dbReference>
<evidence type="ECO:0000256" key="4">
    <source>
        <dbReference type="ARBA" id="ARBA00022840"/>
    </source>
</evidence>
<dbReference type="SUPFAM" id="SSF52540">
    <property type="entry name" value="P-loop containing nucleoside triphosphate hydrolases"/>
    <property type="match status" value="1"/>
</dbReference>
<dbReference type="PROSITE" id="PS50893">
    <property type="entry name" value="ABC_TRANSPORTER_2"/>
    <property type="match status" value="1"/>
</dbReference>
<evidence type="ECO:0000256" key="5">
    <source>
        <dbReference type="ARBA" id="ARBA00022989"/>
    </source>
</evidence>
<gene>
    <name evidence="10" type="ORF">FYJ61_08075</name>
</gene>
<evidence type="ECO:0000259" key="9">
    <source>
        <dbReference type="PROSITE" id="PS50929"/>
    </source>
</evidence>
<dbReference type="AlphaFoldDB" id="A0A844FP77"/>
<name>A0A844FP77_9LACO</name>
<dbReference type="PANTHER" id="PTHR24221:SF654">
    <property type="entry name" value="ATP-BINDING CASSETTE SUB-FAMILY B MEMBER 6"/>
    <property type="match status" value="1"/>
</dbReference>
<feature type="domain" description="ABC transporter" evidence="8">
    <location>
        <begin position="320"/>
        <end position="548"/>
    </location>
</feature>
<dbReference type="InterPro" id="IPR017871">
    <property type="entry name" value="ABC_transporter-like_CS"/>
</dbReference>